<name>A0ABS9SE50_9BACT</name>
<organism evidence="1 2">
    <name type="scientific">Niabella ginsengisoli</name>
    <dbReference type="NCBI Taxonomy" id="522298"/>
    <lineage>
        <taxon>Bacteria</taxon>
        <taxon>Pseudomonadati</taxon>
        <taxon>Bacteroidota</taxon>
        <taxon>Chitinophagia</taxon>
        <taxon>Chitinophagales</taxon>
        <taxon>Chitinophagaceae</taxon>
        <taxon>Niabella</taxon>
    </lineage>
</organism>
<protein>
    <submittedName>
        <fullName evidence="1">Uncharacterized protein</fullName>
    </submittedName>
</protein>
<sequence>MDVNSSTMFQGSYTVIPEVQHQYGGGDAGKYAYINGSGSGIEGGGWLWGPKLDQKDPNTASGFVELPQYNSPYTPDKTYTVTFPDGTSSTGNYQPIPWVSRGKDNIRNFFKQVFCQRTIYPPLPAMTKVHIACPQVIFIRKGLCLTQA</sequence>
<dbReference type="RefSeq" id="WP_240825896.1">
    <property type="nucleotide sequence ID" value="NZ_JAKWBL010000001.1"/>
</dbReference>
<dbReference type="Proteomes" id="UP001202248">
    <property type="component" value="Unassembled WGS sequence"/>
</dbReference>
<accession>A0ABS9SE50</accession>
<proteinExistence type="predicted"/>
<dbReference type="EMBL" id="JAKWBL010000001">
    <property type="protein sequence ID" value="MCH5596623.1"/>
    <property type="molecule type" value="Genomic_DNA"/>
</dbReference>
<comment type="caution">
    <text evidence="1">The sequence shown here is derived from an EMBL/GenBank/DDBJ whole genome shotgun (WGS) entry which is preliminary data.</text>
</comment>
<keyword evidence="2" id="KW-1185">Reference proteome</keyword>
<reference evidence="1 2" key="1">
    <citation type="submission" date="2022-02" db="EMBL/GenBank/DDBJ databases">
        <authorList>
            <person name="Min J."/>
        </authorList>
    </citation>
    <scope>NUCLEOTIDE SEQUENCE [LARGE SCALE GENOMIC DNA]</scope>
    <source>
        <strain evidence="1 2">GR10-1</strain>
    </source>
</reference>
<evidence type="ECO:0000313" key="2">
    <source>
        <dbReference type="Proteomes" id="UP001202248"/>
    </source>
</evidence>
<evidence type="ECO:0000313" key="1">
    <source>
        <dbReference type="EMBL" id="MCH5596623.1"/>
    </source>
</evidence>
<gene>
    <name evidence="1" type="ORF">MKP09_01115</name>
</gene>